<sequence>MNLPAGGYIADIFFLKDLYNTLKYLKYLYKLQIELLNPSLFMSNFGKIRDMIKSLNHKI</sequence>
<proteinExistence type="predicted"/>
<dbReference type="Proteomes" id="UP000037727">
    <property type="component" value="Unassembled WGS sequence"/>
</dbReference>
<evidence type="ECO:0000313" key="2">
    <source>
        <dbReference type="Proteomes" id="UP000037727"/>
    </source>
</evidence>
<keyword evidence="2" id="KW-1185">Reference proteome</keyword>
<name>A0ABR5KGH7_9GAMM</name>
<accession>A0ABR5KGH7</accession>
<reference evidence="1 2" key="1">
    <citation type="submission" date="2015-09" db="EMBL/GenBank/DDBJ databases">
        <title>Draft genome sequence and assembly of Photorhabdus sp. VMG, a bacterial symbiont associated with Heterorhabditis zealandica.</title>
        <authorList>
            <person name="Naidoo S."/>
            <person name="Featherston J."/>
            <person name="Mothupi B."/>
            <person name="Gray V.M."/>
        </authorList>
    </citation>
    <scope>NUCLEOTIDE SEQUENCE [LARGE SCALE GENOMIC DNA]</scope>
    <source>
        <strain evidence="1 2">VMG</strain>
    </source>
</reference>
<organism evidence="1 2">
    <name type="scientific">Photorhabdus heterorhabditis</name>
    <dbReference type="NCBI Taxonomy" id="880156"/>
    <lineage>
        <taxon>Bacteria</taxon>
        <taxon>Pseudomonadati</taxon>
        <taxon>Pseudomonadota</taxon>
        <taxon>Gammaproteobacteria</taxon>
        <taxon>Enterobacterales</taxon>
        <taxon>Morganellaceae</taxon>
        <taxon>Photorhabdus</taxon>
    </lineage>
</organism>
<comment type="caution">
    <text evidence="1">The sequence shown here is derived from an EMBL/GenBank/DDBJ whole genome shotgun (WGS) entry which is preliminary data.</text>
</comment>
<gene>
    <name evidence="1" type="ORF">AM629_01180</name>
</gene>
<protein>
    <submittedName>
        <fullName evidence="1">Uncharacterized protein</fullName>
    </submittedName>
</protein>
<dbReference type="EMBL" id="LJCS01000002">
    <property type="protein sequence ID" value="KOY63737.1"/>
    <property type="molecule type" value="Genomic_DNA"/>
</dbReference>
<evidence type="ECO:0000313" key="1">
    <source>
        <dbReference type="EMBL" id="KOY63737.1"/>
    </source>
</evidence>